<dbReference type="FunFam" id="3.30.505.10:FF:000059">
    <property type="entry name" value="hematopoietic SH2 domain-containing protein"/>
    <property type="match status" value="1"/>
</dbReference>
<sequence>MSRAHTYRGRCSPPSAGGMEGSLRPTGPGRGPARVGDSLGLAELQELALAWFMETQAPFILQDGALPAWFHGFITRKQTEQLLRDKALGSFLIRLSDRAVGYILSYRGRDRCRHFVINQLPNRRYFLSGDTCAHGSLAELVCHYQETRLEPFGETLAAACPRAAGGHLGAYDHTPAVSCCPQPEDDNLYDAITLGLHQTRLGLENPPATAPPAGVSDRAAGPHCSAKPQVSFVHARRGLDVNPWNSEEHRVEAPMVVPPLPERKASLLDTSLQGSGDIVYAELRKTKQARPDLGTEVSGTHGPVPAGGRACSPGREAQRRLSDGDQNRPDGPGPVLSGVSPDRSPPGSPSSRGFLEPPSSDALGPPTVAWRQGFLKQSQGAQPCPQSSFAEAYELVRTAGRLPEAGSTPDQGGSTYEQIPVCWGAPTRPPHPGSSPTYSELSEPTDCGYERISGTAGLPEPGNTYEQIPVAKSKDPTRTQKPDKLRRLFFTDRKHKF</sequence>
<dbReference type="SUPFAM" id="SSF55550">
    <property type="entry name" value="SH2 domain"/>
    <property type="match status" value="1"/>
</dbReference>
<evidence type="ECO:0000313" key="6">
    <source>
        <dbReference type="Proteomes" id="UP000694394"/>
    </source>
</evidence>
<dbReference type="GO" id="GO:0005737">
    <property type="term" value="C:cytoplasm"/>
    <property type="evidence" value="ECO:0007669"/>
    <property type="project" value="TreeGrafter"/>
</dbReference>
<dbReference type="Gene3D" id="3.30.505.10">
    <property type="entry name" value="SH2 domain"/>
    <property type="match status" value="1"/>
</dbReference>
<evidence type="ECO:0000256" key="3">
    <source>
        <dbReference type="SAM" id="MobiDB-lite"/>
    </source>
</evidence>
<accession>A0A8C5Y020</accession>
<feature type="compositionally biased region" description="Basic and acidic residues" evidence="3">
    <location>
        <begin position="472"/>
        <end position="483"/>
    </location>
</feature>
<dbReference type="GeneTree" id="ENSGT00940000160977"/>
<proteinExistence type="predicted"/>
<dbReference type="SMART" id="SM00252">
    <property type="entry name" value="SH2"/>
    <property type="match status" value="1"/>
</dbReference>
<feature type="domain" description="SH2" evidence="4">
    <location>
        <begin position="69"/>
        <end position="160"/>
    </location>
</feature>
<feature type="region of interest" description="Disordered" evidence="3">
    <location>
        <begin position="424"/>
        <end position="483"/>
    </location>
</feature>
<keyword evidence="1 2" id="KW-0727">SH2 domain</keyword>
<reference evidence="5" key="1">
    <citation type="submission" date="2016-12" db="EMBL/GenBank/DDBJ databases">
        <title>Mouse lemur reference genome and diversity panel.</title>
        <authorList>
            <person name="Harris R."/>
            <person name="Larsen P."/>
            <person name="Liu Y."/>
            <person name="Hughes D.S."/>
            <person name="Murali S."/>
            <person name="Raveendran M."/>
            <person name="Korchina V."/>
            <person name="Wang M."/>
            <person name="Jhangiani S."/>
            <person name="Bandaranaike D."/>
            <person name="Bellair M."/>
            <person name="Blankenburg K."/>
            <person name="Chao H."/>
            <person name="Dahdouli M."/>
            <person name="Dinh H."/>
            <person name="Doddapaneni H."/>
            <person name="English A."/>
            <person name="Firestine M."/>
            <person name="Gnanaolivu R."/>
            <person name="Gross S."/>
            <person name="Hernandez B."/>
            <person name="Javaid M."/>
            <person name="Jayaseelan J."/>
            <person name="Jones J."/>
            <person name="Khan Z."/>
            <person name="Kovar C."/>
            <person name="Kurapati P."/>
            <person name="Le B."/>
            <person name="Lee S."/>
            <person name="Li M."/>
            <person name="Mathew T."/>
            <person name="Narasimhan A."/>
            <person name="Ngo D."/>
            <person name="Nguyen L."/>
            <person name="Okwuonu G."/>
            <person name="Ongeri F."/>
            <person name="Osuji N."/>
            <person name="Pu L.-L."/>
            <person name="Puazo M."/>
            <person name="Quiroz J."/>
            <person name="Raj R."/>
            <person name="Rajbhandari K."/>
            <person name="Reid J.G."/>
            <person name="Santibanez J."/>
            <person name="Sexton D."/>
            <person name="Skinner E."/>
            <person name="Vee V."/>
            <person name="Weissenberger G."/>
            <person name="Wu Y."/>
            <person name="Xin Y."/>
            <person name="Han Y."/>
            <person name="Campbell C."/>
            <person name="Brown A."/>
            <person name="Sullivan B."/>
            <person name="Shelton J."/>
            <person name="Brown S."/>
            <person name="Dudchenko O."/>
            <person name="Machol I."/>
            <person name="Durand N."/>
            <person name="Shamim M."/>
            <person name="Lieberman A."/>
            <person name="Muzny D.M."/>
            <person name="Richards S."/>
            <person name="Yoder A."/>
            <person name="Worley K.C."/>
            <person name="Rogers J."/>
            <person name="Gibbs R.A."/>
        </authorList>
    </citation>
    <scope>NUCLEOTIDE SEQUENCE [LARGE SCALE GENOMIC DNA]</scope>
</reference>
<evidence type="ECO:0000256" key="2">
    <source>
        <dbReference type="PROSITE-ProRule" id="PRU00191"/>
    </source>
</evidence>
<evidence type="ECO:0000256" key="1">
    <source>
        <dbReference type="ARBA" id="ARBA00022999"/>
    </source>
</evidence>
<reference evidence="5" key="3">
    <citation type="submission" date="2025-09" db="UniProtKB">
        <authorList>
            <consortium name="Ensembl"/>
        </authorList>
    </citation>
    <scope>IDENTIFICATION</scope>
</reference>
<dbReference type="Ensembl" id="ENSMICT00000065352.1">
    <property type="protein sequence ID" value="ENSMICP00000044158.1"/>
    <property type="gene ID" value="ENSMICG00000046037.1"/>
</dbReference>
<feature type="region of interest" description="Disordered" evidence="3">
    <location>
        <begin position="290"/>
        <end position="367"/>
    </location>
</feature>
<dbReference type="PANTHER" id="PTHR14388:SF6">
    <property type="entry name" value="SH2 DOMAIN-CONTAINING PROTEIN 7"/>
    <property type="match status" value="1"/>
</dbReference>
<dbReference type="PRINTS" id="PR00401">
    <property type="entry name" value="SH2DOMAIN"/>
</dbReference>
<dbReference type="EMBL" id="ABDC03013773">
    <property type="status" value="NOT_ANNOTATED_CDS"/>
    <property type="molecule type" value="Genomic_DNA"/>
</dbReference>
<evidence type="ECO:0000259" key="4">
    <source>
        <dbReference type="PROSITE" id="PS50001"/>
    </source>
</evidence>
<gene>
    <name evidence="5" type="primary">SH2D7</name>
</gene>
<protein>
    <submittedName>
        <fullName evidence="5">SH2 domain containing 7</fullName>
    </submittedName>
</protein>
<dbReference type="PROSITE" id="PS50001">
    <property type="entry name" value="SH2"/>
    <property type="match status" value="1"/>
</dbReference>
<dbReference type="AlphaFoldDB" id="A0A8C5Y020"/>
<dbReference type="Pfam" id="PF00017">
    <property type="entry name" value="SH2"/>
    <property type="match status" value="1"/>
</dbReference>
<dbReference type="InterPro" id="IPR000980">
    <property type="entry name" value="SH2"/>
</dbReference>
<dbReference type="PANTHER" id="PTHR14388">
    <property type="entry name" value="T CELL-SPECIFIC ADAPTER PROTEIN TSAD"/>
    <property type="match status" value="1"/>
</dbReference>
<feature type="compositionally biased region" description="Basic and acidic residues" evidence="3">
    <location>
        <begin position="316"/>
        <end position="328"/>
    </location>
</feature>
<feature type="region of interest" description="Disordered" evidence="3">
    <location>
        <begin position="1"/>
        <end position="35"/>
    </location>
</feature>
<dbReference type="Proteomes" id="UP000694394">
    <property type="component" value="Chromosome 9"/>
</dbReference>
<keyword evidence="6" id="KW-1185">Reference proteome</keyword>
<name>A0A8C5Y020_MICMU</name>
<evidence type="ECO:0000313" key="5">
    <source>
        <dbReference type="Ensembl" id="ENSMICP00000044158.1"/>
    </source>
</evidence>
<organism evidence="5 6">
    <name type="scientific">Microcebus murinus</name>
    <name type="common">Gray mouse lemur</name>
    <name type="synonym">Lemur murinus</name>
    <dbReference type="NCBI Taxonomy" id="30608"/>
    <lineage>
        <taxon>Eukaryota</taxon>
        <taxon>Metazoa</taxon>
        <taxon>Chordata</taxon>
        <taxon>Craniata</taxon>
        <taxon>Vertebrata</taxon>
        <taxon>Euteleostomi</taxon>
        <taxon>Mammalia</taxon>
        <taxon>Eutheria</taxon>
        <taxon>Euarchontoglires</taxon>
        <taxon>Primates</taxon>
        <taxon>Strepsirrhini</taxon>
        <taxon>Lemuriformes</taxon>
        <taxon>Cheirogaleidae</taxon>
        <taxon>Microcebus</taxon>
    </lineage>
</organism>
<dbReference type="InterPro" id="IPR036860">
    <property type="entry name" value="SH2_dom_sf"/>
</dbReference>
<reference evidence="5" key="2">
    <citation type="submission" date="2025-08" db="UniProtKB">
        <authorList>
            <consortium name="Ensembl"/>
        </authorList>
    </citation>
    <scope>IDENTIFICATION</scope>
</reference>